<proteinExistence type="predicted"/>
<evidence type="ECO:0000256" key="1">
    <source>
        <dbReference type="SAM" id="Phobius"/>
    </source>
</evidence>
<dbReference type="EMBL" id="LT630003">
    <property type="protein sequence ID" value="SEU08027.1"/>
    <property type="molecule type" value="Genomic_DNA"/>
</dbReference>
<dbReference type="InterPro" id="IPR014591">
    <property type="entry name" value="UCP034455"/>
</dbReference>
<name>A0ABY1CJT1_9FIRM</name>
<sequence>MKHITNGQKDLVHISFEIGLLLKGIHGLMEIVGGAFLIFLSPTRLNWLTLFLTRHELSEDPKDIVANFLISLSNSFSISTQHFAVFYLMSHGVIKCILILLLWRKKRWAYPLTIISFLLFMAYQIYRYTLTQSAFLIVLTIFDAVMIALTYLEYKRIKS</sequence>
<evidence type="ECO:0000313" key="3">
    <source>
        <dbReference type="Proteomes" id="UP000198970"/>
    </source>
</evidence>
<feature type="transmembrane region" description="Helical" evidence="1">
    <location>
        <begin position="108"/>
        <end position="126"/>
    </location>
</feature>
<feature type="transmembrane region" description="Helical" evidence="1">
    <location>
        <begin position="20"/>
        <end position="40"/>
    </location>
</feature>
<keyword evidence="1" id="KW-0472">Membrane</keyword>
<accession>A0ABY1CJT1</accession>
<feature type="transmembrane region" description="Helical" evidence="1">
    <location>
        <begin position="84"/>
        <end position="103"/>
    </location>
</feature>
<evidence type="ECO:0000313" key="2">
    <source>
        <dbReference type="EMBL" id="SEU08027.1"/>
    </source>
</evidence>
<dbReference type="RefSeq" id="WP_100043671.1">
    <property type="nucleotide sequence ID" value="NZ_LT630003.1"/>
</dbReference>
<keyword evidence="1" id="KW-1133">Transmembrane helix</keyword>
<dbReference type="PIRSF" id="PIRSF034455">
    <property type="entry name" value="UCP034455"/>
    <property type="match status" value="1"/>
</dbReference>
<keyword evidence="3" id="KW-1185">Reference proteome</keyword>
<protein>
    <submittedName>
        <fullName evidence="2">Uncharacterized membrane protein</fullName>
    </submittedName>
</protein>
<feature type="transmembrane region" description="Helical" evidence="1">
    <location>
        <begin position="132"/>
        <end position="152"/>
    </location>
</feature>
<keyword evidence="1" id="KW-0812">Transmembrane</keyword>
<reference evidence="2 3" key="1">
    <citation type="submission" date="2016-10" db="EMBL/GenBank/DDBJ databases">
        <authorList>
            <person name="Varghese N."/>
            <person name="Submissions S."/>
        </authorList>
    </citation>
    <scope>NUCLEOTIDE SEQUENCE [LARGE SCALE GENOMIC DNA]</scope>
    <source>
        <strain evidence="2 3">ATCC 19403</strain>
    </source>
</reference>
<organism evidence="2 3">
    <name type="scientific">Lacrimispora sphenoides JCM 1415</name>
    <dbReference type="NCBI Taxonomy" id="1297793"/>
    <lineage>
        <taxon>Bacteria</taxon>
        <taxon>Bacillati</taxon>
        <taxon>Bacillota</taxon>
        <taxon>Clostridia</taxon>
        <taxon>Lachnospirales</taxon>
        <taxon>Lachnospiraceae</taxon>
        <taxon>Lacrimispora</taxon>
    </lineage>
</organism>
<dbReference type="Pfam" id="PF09900">
    <property type="entry name" value="DUF2127"/>
    <property type="match status" value="1"/>
</dbReference>
<dbReference type="Proteomes" id="UP000198970">
    <property type="component" value="Chromosome I"/>
</dbReference>
<gene>
    <name evidence="2" type="ORF">SAMN02745906_4738</name>
</gene>
<dbReference type="InterPro" id="IPR021125">
    <property type="entry name" value="DUF2127"/>
</dbReference>